<feature type="compositionally biased region" description="Low complexity" evidence="2">
    <location>
        <begin position="20"/>
        <end position="30"/>
    </location>
</feature>
<organism evidence="3 4">
    <name type="scientific">Coleophoma cylindrospora</name>
    <dbReference type="NCBI Taxonomy" id="1849047"/>
    <lineage>
        <taxon>Eukaryota</taxon>
        <taxon>Fungi</taxon>
        <taxon>Dikarya</taxon>
        <taxon>Ascomycota</taxon>
        <taxon>Pezizomycotina</taxon>
        <taxon>Leotiomycetes</taxon>
        <taxon>Helotiales</taxon>
        <taxon>Dermateaceae</taxon>
        <taxon>Coleophoma</taxon>
    </lineage>
</organism>
<feature type="coiled-coil region" evidence="1">
    <location>
        <begin position="430"/>
        <end position="457"/>
    </location>
</feature>
<dbReference type="OrthoDB" id="2420947at2759"/>
<evidence type="ECO:0000256" key="2">
    <source>
        <dbReference type="SAM" id="MobiDB-lite"/>
    </source>
</evidence>
<keyword evidence="1" id="KW-0175">Coiled coil</keyword>
<dbReference type="Pfam" id="PF13094">
    <property type="entry name" value="CENP-Q"/>
    <property type="match status" value="1"/>
</dbReference>
<evidence type="ECO:0000256" key="1">
    <source>
        <dbReference type="SAM" id="Coils"/>
    </source>
</evidence>
<proteinExistence type="predicted"/>
<dbReference type="EMBL" id="PDLM01000003">
    <property type="protein sequence ID" value="RDW82235.1"/>
    <property type="molecule type" value="Genomic_DNA"/>
</dbReference>
<name>A0A3D8S7E9_9HELO</name>
<dbReference type="AlphaFoldDB" id="A0A3D8S7E9"/>
<feature type="region of interest" description="Disordered" evidence="2">
    <location>
        <begin position="1"/>
        <end position="301"/>
    </location>
</feature>
<evidence type="ECO:0000313" key="3">
    <source>
        <dbReference type="EMBL" id="RDW82235.1"/>
    </source>
</evidence>
<feature type="compositionally biased region" description="Polar residues" evidence="2">
    <location>
        <begin position="219"/>
        <end position="240"/>
    </location>
</feature>
<sequence length="549" mass="60502">MAPDPAIMKRQRTAPRSWWAAAPTIAPPAKIADESKPATANPDLVRKSTLALSTGNMSGPRVSPPAVKETKASRSTSKAAETKSIGLENHENGIRTADTVGRRSSGRIKDRPSEYWVVSSLSEKSRSQNSTPTVGRSSTRAIKNTARTAKKHEARIGDKSSSSKITARLHIADKSKNKKPKPRQSATKNKPHASFDDSGADRSAVVESSQQDELVAVETATSSFSRTKAGQQGRVTTSQPRPGGEKITKRKQAAIDERADQQRRKKGASSTSNKMAAHEGMSSKRPAAAEVRSPKRRRVDSVDMEVRNEPEISLKFAHLKSGTRQVSRHTIDSKWEVLPHESIGRISQMLHAAEQPILAHAQDERRRILVNSAINMVTRKLIRKIGKGIPFPPRTRGQTEDDFDFEGVLDTQNLLYSQLTPAMHTNALLEAELKQRKNKLEYERADLSELEANAKSEASKRKQDHRKIHQLLQHEDKAKEELIADLGIQTDKGTVPAPLHEVNDHVSSMQGNMSQIQGIGEAIANGKAAVQSTLFEHLMHDQYEEVVLG</sequence>
<protein>
    <recommendedName>
        <fullName evidence="5">Kinetochore protein fta7</fullName>
    </recommendedName>
</protein>
<dbReference type="Proteomes" id="UP000256645">
    <property type="component" value="Unassembled WGS sequence"/>
</dbReference>
<dbReference type="STRING" id="1849047.A0A3D8S7E9"/>
<comment type="caution">
    <text evidence="3">The sequence shown here is derived from an EMBL/GenBank/DDBJ whole genome shotgun (WGS) entry which is preliminary data.</text>
</comment>
<keyword evidence="4" id="KW-1185">Reference proteome</keyword>
<evidence type="ECO:0008006" key="5">
    <source>
        <dbReference type="Google" id="ProtNLM"/>
    </source>
</evidence>
<feature type="compositionally biased region" description="Basic and acidic residues" evidence="2">
    <location>
        <begin position="243"/>
        <end position="262"/>
    </location>
</feature>
<evidence type="ECO:0000313" key="4">
    <source>
        <dbReference type="Proteomes" id="UP000256645"/>
    </source>
</evidence>
<reference evidence="3 4" key="1">
    <citation type="journal article" date="2018" name="IMA Fungus">
        <title>IMA Genome-F 9: Draft genome sequence of Annulohypoxylon stygium, Aspergillus mulundensis, Berkeleyomyces basicola (syn. Thielaviopsis basicola), Ceratocystis smalleyi, two Cercospora beticola strains, Coleophoma cylindrospora, Fusarium fracticaudum, Phialophora cf. hyalina, and Morchella septimelata.</title>
        <authorList>
            <person name="Wingfield B.D."/>
            <person name="Bills G.F."/>
            <person name="Dong Y."/>
            <person name="Huang W."/>
            <person name="Nel W.J."/>
            <person name="Swalarsk-Parry B.S."/>
            <person name="Vaghefi N."/>
            <person name="Wilken P.M."/>
            <person name="An Z."/>
            <person name="de Beer Z.W."/>
            <person name="De Vos L."/>
            <person name="Chen L."/>
            <person name="Duong T.A."/>
            <person name="Gao Y."/>
            <person name="Hammerbacher A."/>
            <person name="Kikkert J.R."/>
            <person name="Li Y."/>
            <person name="Li H."/>
            <person name="Li K."/>
            <person name="Li Q."/>
            <person name="Liu X."/>
            <person name="Ma X."/>
            <person name="Naidoo K."/>
            <person name="Pethybridge S.J."/>
            <person name="Sun J."/>
            <person name="Steenkamp E.T."/>
            <person name="van der Nest M.A."/>
            <person name="van Wyk S."/>
            <person name="Wingfield M.J."/>
            <person name="Xiong C."/>
            <person name="Yue Q."/>
            <person name="Zhang X."/>
        </authorList>
    </citation>
    <scope>NUCLEOTIDE SEQUENCE [LARGE SCALE GENOMIC DNA]</scope>
    <source>
        <strain evidence="3 4">BP6252</strain>
    </source>
</reference>
<dbReference type="InterPro" id="IPR025212">
    <property type="entry name" value="CAD_CENP-Q"/>
</dbReference>
<gene>
    <name evidence="3" type="ORF">BP6252_03347</name>
</gene>
<feature type="compositionally biased region" description="Polar residues" evidence="2">
    <location>
        <begin position="119"/>
        <end position="147"/>
    </location>
</feature>
<accession>A0A3D8S7E9</accession>